<dbReference type="STRING" id="57704.SAMN04489793_3764"/>
<dbReference type="AlphaFoldDB" id="A0A1H4X9X7"/>
<keyword evidence="3" id="KW-1185">Reference proteome</keyword>
<accession>A0A1H4X9X7</accession>
<keyword evidence="1" id="KW-1133">Transmembrane helix</keyword>
<evidence type="ECO:0000313" key="3">
    <source>
        <dbReference type="Proteomes" id="UP000182241"/>
    </source>
</evidence>
<evidence type="ECO:0000313" key="2">
    <source>
        <dbReference type="EMBL" id="SED02367.1"/>
    </source>
</evidence>
<dbReference type="Proteomes" id="UP000182241">
    <property type="component" value="Unassembled WGS sequence"/>
</dbReference>
<keyword evidence="1" id="KW-0472">Membrane</keyword>
<sequence length="106" mass="11013">MTTGRDHRATRVALGVLAYIAWTALCGWVAWWGVWTAVDTTCISGARGDLAGVAAIGFAGVAWAAPLAAWAVRRGNAWAGLAAALIAGAGVWLAVSTYLEPGRLCW</sequence>
<proteinExistence type="predicted"/>
<evidence type="ECO:0000256" key="1">
    <source>
        <dbReference type="SAM" id="Phobius"/>
    </source>
</evidence>
<feature type="transmembrane region" description="Helical" evidence="1">
    <location>
        <begin position="79"/>
        <end position="99"/>
    </location>
</feature>
<feature type="transmembrane region" description="Helical" evidence="1">
    <location>
        <begin position="12"/>
        <end position="31"/>
    </location>
</feature>
<reference evidence="3" key="1">
    <citation type="submission" date="2016-10" db="EMBL/GenBank/DDBJ databases">
        <authorList>
            <person name="Varghese N."/>
            <person name="Submissions S."/>
        </authorList>
    </citation>
    <scope>NUCLEOTIDE SEQUENCE [LARGE SCALE GENOMIC DNA]</scope>
    <source>
        <strain evidence="3">DSM 44234</strain>
    </source>
</reference>
<keyword evidence="1" id="KW-0812">Transmembrane</keyword>
<feature type="transmembrane region" description="Helical" evidence="1">
    <location>
        <begin position="51"/>
        <end position="72"/>
    </location>
</feature>
<dbReference type="EMBL" id="FNSA01000003">
    <property type="protein sequence ID" value="SED02367.1"/>
    <property type="molecule type" value="Genomic_DNA"/>
</dbReference>
<dbReference type="RefSeq" id="WP_068739105.1">
    <property type="nucleotide sequence ID" value="NZ_CBDRGN010000003.1"/>
</dbReference>
<protein>
    <submittedName>
        <fullName evidence="2">Uncharacterized protein</fullName>
    </submittedName>
</protein>
<organism evidence="2 3">
    <name type="scientific">Tsukamurella tyrosinosolvens</name>
    <dbReference type="NCBI Taxonomy" id="57704"/>
    <lineage>
        <taxon>Bacteria</taxon>
        <taxon>Bacillati</taxon>
        <taxon>Actinomycetota</taxon>
        <taxon>Actinomycetes</taxon>
        <taxon>Mycobacteriales</taxon>
        <taxon>Tsukamurellaceae</taxon>
        <taxon>Tsukamurella</taxon>
    </lineage>
</organism>
<name>A0A1H4X9X7_TSUTY</name>
<gene>
    <name evidence="2" type="ORF">SAMN04489793_3764</name>
</gene>